<dbReference type="PANTHER" id="PTHR42682">
    <property type="entry name" value="HYDROGENASE-4 COMPONENT F"/>
    <property type="match status" value="1"/>
</dbReference>
<evidence type="ECO:0000256" key="6">
    <source>
        <dbReference type="ARBA" id="ARBA00023136"/>
    </source>
</evidence>
<feature type="transmembrane region" description="Helical" evidence="8">
    <location>
        <begin position="208"/>
        <end position="233"/>
    </location>
</feature>
<feature type="transmembrane region" description="Helical" evidence="8">
    <location>
        <begin position="533"/>
        <end position="554"/>
    </location>
</feature>
<evidence type="ECO:0000256" key="3">
    <source>
        <dbReference type="ARBA" id="ARBA00022692"/>
    </source>
</evidence>
<keyword evidence="5" id="KW-0560">Oxidoreductase</keyword>
<feature type="transmembrane region" description="Helical" evidence="8">
    <location>
        <begin position="341"/>
        <end position="364"/>
    </location>
</feature>
<feature type="transmembrane region" description="Helical" evidence="8">
    <location>
        <begin position="274"/>
        <end position="297"/>
    </location>
</feature>
<keyword evidence="4 8" id="KW-1133">Transmembrane helix</keyword>
<evidence type="ECO:0000256" key="7">
    <source>
        <dbReference type="RuleBase" id="RU000320"/>
    </source>
</evidence>
<feature type="transmembrane region" description="Helical" evidence="8">
    <location>
        <begin position="82"/>
        <end position="102"/>
    </location>
</feature>
<keyword evidence="6 8" id="KW-0472">Membrane</keyword>
<evidence type="ECO:0000256" key="1">
    <source>
        <dbReference type="ARBA" id="ARBA00004651"/>
    </source>
</evidence>
<keyword evidence="3 7" id="KW-0812">Transmembrane</keyword>
<feature type="transmembrane region" description="Helical" evidence="8">
    <location>
        <begin position="425"/>
        <end position="458"/>
    </location>
</feature>
<accession>A0A1H7CTG9</accession>
<feature type="transmembrane region" description="Helical" evidence="8">
    <location>
        <begin position="384"/>
        <end position="405"/>
    </location>
</feature>
<dbReference type="GO" id="GO:0008137">
    <property type="term" value="F:NADH dehydrogenase (ubiquinone) activity"/>
    <property type="evidence" value="ECO:0007669"/>
    <property type="project" value="InterPro"/>
</dbReference>
<dbReference type="PRINTS" id="PR01437">
    <property type="entry name" value="NUOXDRDTASE4"/>
</dbReference>
<dbReference type="InterPro" id="IPR052175">
    <property type="entry name" value="ComplexI-like_HydComp"/>
</dbReference>
<feature type="transmembrane region" description="Helical" evidence="8">
    <location>
        <begin position="168"/>
        <end position="188"/>
    </location>
</feature>
<evidence type="ECO:0000256" key="8">
    <source>
        <dbReference type="SAM" id="Phobius"/>
    </source>
</evidence>
<dbReference type="Proteomes" id="UP000198866">
    <property type="component" value="Unassembled WGS sequence"/>
</dbReference>
<keyword evidence="2" id="KW-1003">Cell membrane</keyword>
<evidence type="ECO:0000256" key="4">
    <source>
        <dbReference type="ARBA" id="ARBA00022989"/>
    </source>
</evidence>
<dbReference type="PANTHER" id="PTHR42682:SF3">
    <property type="entry name" value="FORMATE HYDROGENLYASE SUBUNIT 3-RELATED"/>
    <property type="match status" value="1"/>
</dbReference>
<dbReference type="STRING" id="667676.SAMN05192539_102410"/>
<organism evidence="10 11">
    <name type="scientific">Paraburkholderia diazotrophica</name>
    <dbReference type="NCBI Taxonomy" id="667676"/>
    <lineage>
        <taxon>Bacteria</taxon>
        <taxon>Pseudomonadati</taxon>
        <taxon>Pseudomonadota</taxon>
        <taxon>Betaproteobacteria</taxon>
        <taxon>Burkholderiales</taxon>
        <taxon>Burkholderiaceae</taxon>
        <taxon>Paraburkholderia</taxon>
    </lineage>
</organism>
<dbReference type="AlphaFoldDB" id="A0A1H7CTG9"/>
<evidence type="ECO:0000256" key="5">
    <source>
        <dbReference type="ARBA" id="ARBA00023002"/>
    </source>
</evidence>
<feature type="transmembrane region" description="Helical" evidence="8">
    <location>
        <begin position="6"/>
        <end position="26"/>
    </location>
</feature>
<evidence type="ECO:0000256" key="2">
    <source>
        <dbReference type="ARBA" id="ARBA00022475"/>
    </source>
</evidence>
<protein>
    <recommendedName>
        <fullName evidence="9">NADH:quinone oxidoreductase/Mrp antiporter transmembrane domain-containing protein</fullName>
    </recommendedName>
</protein>
<dbReference type="GO" id="GO:0016491">
    <property type="term" value="F:oxidoreductase activity"/>
    <property type="evidence" value="ECO:0007669"/>
    <property type="project" value="UniProtKB-KW"/>
</dbReference>
<dbReference type="GO" id="GO:0042773">
    <property type="term" value="P:ATP synthesis coupled electron transport"/>
    <property type="evidence" value="ECO:0007669"/>
    <property type="project" value="InterPro"/>
</dbReference>
<reference evidence="11" key="1">
    <citation type="submission" date="2016-10" db="EMBL/GenBank/DDBJ databases">
        <authorList>
            <person name="Varghese N."/>
            <person name="Submissions S."/>
        </authorList>
    </citation>
    <scope>NUCLEOTIDE SEQUENCE [LARGE SCALE GENOMIC DNA]</scope>
    <source>
        <strain evidence="11">LMG 26031</strain>
    </source>
</reference>
<dbReference type="EMBL" id="FNYE01000024">
    <property type="protein sequence ID" value="SEJ92504.1"/>
    <property type="molecule type" value="Genomic_DNA"/>
</dbReference>
<evidence type="ECO:0000259" key="9">
    <source>
        <dbReference type="Pfam" id="PF00361"/>
    </source>
</evidence>
<feature type="transmembrane region" description="Helical" evidence="8">
    <location>
        <begin position="479"/>
        <end position="500"/>
    </location>
</feature>
<gene>
    <name evidence="10" type="ORF">SAMN05192539_102410</name>
</gene>
<dbReference type="NCBIfam" id="NF005086">
    <property type="entry name" value="PRK06521.1"/>
    <property type="match status" value="1"/>
</dbReference>
<feature type="domain" description="NADH:quinone oxidoreductase/Mrp antiporter transmembrane" evidence="9">
    <location>
        <begin position="133"/>
        <end position="415"/>
    </location>
</feature>
<feature type="transmembrane region" description="Helical" evidence="8">
    <location>
        <begin position="304"/>
        <end position="329"/>
    </location>
</feature>
<dbReference type="OrthoDB" id="9768329at2"/>
<dbReference type="RefSeq" id="WP_090870326.1">
    <property type="nucleotide sequence ID" value="NZ_FNYE01000024.1"/>
</dbReference>
<comment type="subcellular location">
    <subcellularLocation>
        <location evidence="1">Cell membrane</location>
        <topology evidence="1">Multi-pass membrane protein</topology>
    </subcellularLocation>
    <subcellularLocation>
        <location evidence="7">Membrane</location>
        <topology evidence="7">Multi-pass membrane protein</topology>
    </subcellularLocation>
</comment>
<dbReference type="Pfam" id="PF00361">
    <property type="entry name" value="Proton_antipo_M"/>
    <property type="match status" value="1"/>
</dbReference>
<dbReference type="InterPro" id="IPR003918">
    <property type="entry name" value="NADH_UbQ_OxRdtase"/>
</dbReference>
<dbReference type="InterPro" id="IPR001750">
    <property type="entry name" value="ND/Mrp_TM"/>
</dbReference>
<proteinExistence type="predicted"/>
<evidence type="ECO:0000313" key="11">
    <source>
        <dbReference type="Proteomes" id="UP000198866"/>
    </source>
</evidence>
<feature type="transmembrane region" description="Helical" evidence="8">
    <location>
        <begin position="649"/>
        <end position="667"/>
    </location>
</feature>
<keyword evidence="11" id="KW-1185">Reference proteome</keyword>
<feature type="transmembrane region" description="Helical" evidence="8">
    <location>
        <begin position="38"/>
        <end position="62"/>
    </location>
</feature>
<sequence length="669" mass="72538">MATPTILQAVLLVIAGWLAIGVLGLASLRRTRVVAHGLFPAGAAFGVLLCALGLAGVFSAPQETVLPLGLPGLPFHVRLDGLSSYFLAVLGMVGAGVSAFSAGYFRKGEGTPPGLLCFEYHVCLAGLALVLVANDAYCFMVAWETMTLAATFLVMSNHRIEEIRRAGYLYFLISHVGALGLLLCFGLLQANTGDYTFAGMRQQHLDTFWASIAFVLALFGFGAKAGIFPLHVWLPEAHPAAPSPVSALMSGFVLKAGLYGVLRTVFDLLHVQIAWWGVVLLALGLFTALFGVVFSAIQTDMKRLLAYSSIDNIGLMFVSMGLAILFRAFDMPALAALSLTALLYQIASHAAFKSLLFIATGSVLHATGERNLGRLGGLIRFMPWTAWVALLGALASAGLPPLSGFVSEWLLLQSFLFTPELPNSFLNMIVPLVAALIALVAALAGYTMVKFFGIIFLGQPREAKLSDAHDASPWERAGFVWLAAMCVLLGLLPVQFVAVLDRVTHAMIGAGIGQTVARNGWLLLAPVNIERASYMPVAFLLFFLACCALVWVLVRRFYHGRLRRAIPWACGHPFVNARMQDTAEGFGQPIREIFAPLFRIERQLPSPFDARPVYRVAVTDRAWALIYQPIERIVTRIAAVAGLLQTGRIAVYLMYSFLVLIVLLILVRR</sequence>
<dbReference type="GO" id="GO:0005886">
    <property type="term" value="C:plasma membrane"/>
    <property type="evidence" value="ECO:0007669"/>
    <property type="project" value="UniProtKB-SubCell"/>
</dbReference>
<evidence type="ECO:0000313" key="10">
    <source>
        <dbReference type="EMBL" id="SEJ92504.1"/>
    </source>
</evidence>
<name>A0A1H7CTG9_9BURK</name>